<proteinExistence type="predicted"/>
<evidence type="ECO:0000256" key="1">
    <source>
        <dbReference type="SAM" id="MobiDB-lite"/>
    </source>
</evidence>
<dbReference type="AlphaFoldDB" id="A0AAD6YD11"/>
<feature type="region of interest" description="Disordered" evidence="1">
    <location>
        <begin position="125"/>
        <end position="145"/>
    </location>
</feature>
<sequence>MLQKHSDNQEQTKSIIYDLTEEDLESMATNAAIADLGVQDELQEALAAVQNVAGLLKSEEQEIDACAYAAAALVVDGLSKIDDLPTHEDPALLEQCRKDVARIIKLTPQGVESLLSGLQTSFGGTPSNSYNIPVPSSSSSLCDITSSDLLPPVRLREHHQTEHSRTGVRNYKPSKPGPSQPNEDSATAGMLHEGEKGAEPSDKQLMSRRIQAVIRNAEARKVLTGLNRKARTEESENAALGVNKPGGNAANAAASAQVRAVAAVRRRRNISKVLKCHTLVGEAGIGPLAPLEIRDFVFLIDRGEIVLAKILSMYAKGGGKAGAHAFIPQADSISPISFVLAQTYEHAGGRTFRRVHAGAAAMLGISRFAHVPAGSVLLRVPDTVATKPNQLQVELSSATTVKFRELLSEKDQLVWFTTVLNTVQRRGVDNVNIIDMDADDDVDN</sequence>
<evidence type="ECO:0000313" key="2">
    <source>
        <dbReference type="EMBL" id="KAJ7203238.1"/>
    </source>
</evidence>
<organism evidence="2 3">
    <name type="scientific">Mycena pura</name>
    <dbReference type="NCBI Taxonomy" id="153505"/>
    <lineage>
        <taxon>Eukaryota</taxon>
        <taxon>Fungi</taxon>
        <taxon>Dikarya</taxon>
        <taxon>Basidiomycota</taxon>
        <taxon>Agaricomycotina</taxon>
        <taxon>Agaricomycetes</taxon>
        <taxon>Agaricomycetidae</taxon>
        <taxon>Agaricales</taxon>
        <taxon>Marasmiineae</taxon>
        <taxon>Mycenaceae</taxon>
        <taxon>Mycena</taxon>
    </lineage>
</organism>
<feature type="region of interest" description="Disordered" evidence="1">
    <location>
        <begin position="157"/>
        <end position="204"/>
    </location>
</feature>
<comment type="caution">
    <text evidence="2">The sequence shown here is derived from an EMBL/GenBank/DDBJ whole genome shotgun (WGS) entry which is preliminary data.</text>
</comment>
<dbReference type="Proteomes" id="UP001219525">
    <property type="component" value="Unassembled WGS sequence"/>
</dbReference>
<feature type="compositionally biased region" description="Low complexity" evidence="1">
    <location>
        <begin position="126"/>
        <end position="145"/>
    </location>
</feature>
<reference evidence="2" key="1">
    <citation type="submission" date="2023-03" db="EMBL/GenBank/DDBJ databases">
        <title>Massive genome expansion in bonnet fungi (Mycena s.s.) driven by repeated elements and novel gene families across ecological guilds.</title>
        <authorList>
            <consortium name="Lawrence Berkeley National Laboratory"/>
            <person name="Harder C.B."/>
            <person name="Miyauchi S."/>
            <person name="Viragh M."/>
            <person name="Kuo A."/>
            <person name="Thoen E."/>
            <person name="Andreopoulos B."/>
            <person name="Lu D."/>
            <person name="Skrede I."/>
            <person name="Drula E."/>
            <person name="Henrissat B."/>
            <person name="Morin E."/>
            <person name="Kohler A."/>
            <person name="Barry K."/>
            <person name="LaButti K."/>
            <person name="Morin E."/>
            <person name="Salamov A."/>
            <person name="Lipzen A."/>
            <person name="Mereny Z."/>
            <person name="Hegedus B."/>
            <person name="Baldrian P."/>
            <person name="Stursova M."/>
            <person name="Weitz H."/>
            <person name="Taylor A."/>
            <person name="Grigoriev I.V."/>
            <person name="Nagy L.G."/>
            <person name="Martin F."/>
            <person name="Kauserud H."/>
        </authorList>
    </citation>
    <scope>NUCLEOTIDE SEQUENCE</scope>
    <source>
        <strain evidence="2">9144</strain>
    </source>
</reference>
<evidence type="ECO:0000313" key="3">
    <source>
        <dbReference type="Proteomes" id="UP001219525"/>
    </source>
</evidence>
<keyword evidence="3" id="KW-1185">Reference proteome</keyword>
<protein>
    <submittedName>
        <fullName evidence="2">Uncharacterized protein</fullName>
    </submittedName>
</protein>
<name>A0AAD6YD11_9AGAR</name>
<accession>A0AAD6YD11</accession>
<feature type="compositionally biased region" description="Basic and acidic residues" evidence="1">
    <location>
        <begin position="192"/>
        <end position="202"/>
    </location>
</feature>
<dbReference type="EMBL" id="JARJCW010000051">
    <property type="protein sequence ID" value="KAJ7203238.1"/>
    <property type="molecule type" value="Genomic_DNA"/>
</dbReference>
<gene>
    <name evidence="2" type="ORF">GGX14DRAFT_570120</name>
</gene>